<comment type="caution">
    <text evidence="1">The sequence shown here is derived from an EMBL/GenBank/DDBJ whole genome shotgun (WGS) entry which is preliminary data.</text>
</comment>
<keyword evidence="2" id="KW-1185">Reference proteome</keyword>
<evidence type="ECO:0000313" key="2">
    <source>
        <dbReference type="Proteomes" id="UP000051386"/>
    </source>
</evidence>
<accession>A0A0R0DGA7</accession>
<dbReference type="RefSeq" id="WP_057506937.1">
    <property type="nucleotide sequence ID" value="NZ_JANUEG010000013.1"/>
</dbReference>
<dbReference type="EMBL" id="LDJK01000005">
    <property type="protein sequence ID" value="KRG77086.1"/>
    <property type="molecule type" value="Genomic_DNA"/>
</dbReference>
<proteinExistence type="predicted"/>
<sequence length="138" mass="15035">MESQNPLSAKRLHALIGDKIHEFPPYFIERLEKKLEEFEASRESSSGVVHLHLVPDVSNDAPMLGKDSYADLKRHSKVAVPIATLQGIGAILEILHSVQVGRQDGGTQAVLSDHLVEGLITSGRALVKSSIESMWSAT</sequence>
<dbReference type="Proteomes" id="UP000051386">
    <property type="component" value="Unassembled WGS sequence"/>
</dbReference>
<gene>
    <name evidence="1" type="ORF">ABB28_01545</name>
</gene>
<evidence type="ECO:0000313" key="1">
    <source>
        <dbReference type="EMBL" id="KRG77086.1"/>
    </source>
</evidence>
<dbReference type="AlphaFoldDB" id="A0A0R0DGA7"/>
<protein>
    <submittedName>
        <fullName evidence="1">Uncharacterized protein</fullName>
    </submittedName>
</protein>
<dbReference type="PATRIC" id="fig|517011.3.peg.2074"/>
<reference evidence="1 2" key="1">
    <citation type="submission" date="2015-05" db="EMBL/GenBank/DDBJ databases">
        <title>Genome sequencing and analysis of members of genus Stenotrophomonas.</title>
        <authorList>
            <person name="Patil P.P."/>
            <person name="Midha S."/>
            <person name="Patil P.B."/>
        </authorList>
    </citation>
    <scope>NUCLEOTIDE SEQUENCE [LARGE SCALE GENOMIC DNA]</scope>
    <source>
        <strain evidence="1 2">DSM 21508</strain>
    </source>
</reference>
<organism evidence="1 2">
    <name type="scientific">Stenotrophomonas chelatiphaga</name>
    <dbReference type="NCBI Taxonomy" id="517011"/>
    <lineage>
        <taxon>Bacteria</taxon>
        <taxon>Pseudomonadati</taxon>
        <taxon>Pseudomonadota</taxon>
        <taxon>Gammaproteobacteria</taxon>
        <taxon>Lysobacterales</taxon>
        <taxon>Lysobacteraceae</taxon>
        <taxon>Stenotrophomonas</taxon>
    </lineage>
</organism>
<name>A0A0R0DGA7_9GAMM</name>